<name>A0ABN1BQY2_9BURK</name>
<evidence type="ECO:0000259" key="3">
    <source>
        <dbReference type="Pfam" id="PF01464"/>
    </source>
</evidence>
<dbReference type="Proteomes" id="UP001501706">
    <property type="component" value="Unassembled WGS sequence"/>
</dbReference>
<evidence type="ECO:0000313" key="6">
    <source>
        <dbReference type="Proteomes" id="UP001501706"/>
    </source>
</evidence>
<dbReference type="Pfam" id="PF01464">
    <property type="entry name" value="SLT"/>
    <property type="match status" value="1"/>
</dbReference>
<accession>A0ABN1BQY2</accession>
<evidence type="ECO:0000313" key="5">
    <source>
        <dbReference type="EMBL" id="GAA0502886.1"/>
    </source>
</evidence>
<dbReference type="InterPro" id="IPR008258">
    <property type="entry name" value="Transglycosylase_SLT_dom_1"/>
</dbReference>
<evidence type="ECO:0000256" key="2">
    <source>
        <dbReference type="ARBA" id="ARBA00022729"/>
    </source>
</evidence>
<evidence type="ECO:0000259" key="4">
    <source>
        <dbReference type="Pfam" id="PF14718"/>
    </source>
</evidence>
<dbReference type="Gene3D" id="1.10.530.10">
    <property type="match status" value="1"/>
</dbReference>
<proteinExistence type="inferred from homology"/>
<dbReference type="PANTHER" id="PTHR37423">
    <property type="entry name" value="SOLUBLE LYTIC MUREIN TRANSGLYCOSYLASE-RELATED"/>
    <property type="match status" value="1"/>
</dbReference>
<dbReference type="PANTHER" id="PTHR37423:SF5">
    <property type="entry name" value="SOLUBLE LYTIC MUREIN TRANSGLYCOSYLASE"/>
    <property type="match status" value="1"/>
</dbReference>
<protein>
    <submittedName>
        <fullName evidence="5">Lytic transglycosylase domain-containing protein</fullName>
    </submittedName>
</protein>
<evidence type="ECO:0000256" key="1">
    <source>
        <dbReference type="ARBA" id="ARBA00007734"/>
    </source>
</evidence>
<feature type="domain" description="Lytic transglycosylase superhelical linker" evidence="4">
    <location>
        <begin position="392"/>
        <end position="450"/>
    </location>
</feature>
<dbReference type="Gene3D" id="1.25.20.10">
    <property type="entry name" value="Bacterial muramidases"/>
    <property type="match status" value="1"/>
</dbReference>
<dbReference type="EMBL" id="BAAAEN010000006">
    <property type="protein sequence ID" value="GAA0502886.1"/>
    <property type="molecule type" value="Genomic_DNA"/>
</dbReference>
<sequence>MLASAAMGSACAQVSAPGSDDALLAARTAVQTGNWDIVRSLIPRLEGHVLAAYPQYWLLRQQLNDPRKPLPESELNDFVAAHRGTYLAERLRGEWLLAAAKQADYATVRTLADTTVNTPQVDCAVLLAMHARGERVTAQLAMSKFEPGDSCWSLYDRLQADGVMQWDDFATQMRNMLETNSLANARRMARYVFDPAQQKTLNGLLDQPMIWLVRQNTLPRDRAGRELVVTALSRLARNDLQVGYDYFERSWARQLPADDANWVRNQFALQASFKLDPVAVAWYRAGEGGRLTEYNQGWRARMVLRQQPVDWRTLNRYIEQMPPAMREDPTWIYWHSRGLVALGAVQEGQAGYRSIAGQFNFYGQLAAEELGIATTIPTSTAPITPDELAKAQYNPGLQRAVALFRLGWRTEAVREWNYALRGMNDRQLLAAAQLAHRENLYDRAVNTAERTRDQHDFNLRFLTPFRDQLVDKVREIGVDATWVYGLIRQESRFVMDARSSVGASGLMQLMPATAKWVARRIGMSDYAQHRVNDMDTNLTLGTSYLRIVLDDLGGSPLLASAGYNAGPRRPHTWRATLPGPVEGAIFAETIPFTETRDYVKKVLSNATYYAALFTGQPQSLKARLGTVVPQTVETTAIP</sequence>
<dbReference type="RefSeq" id="WP_343927447.1">
    <property type="nucleotide sequence ID" value="NZ_BAAAEN010000006.1"/>
</dbReference>
<comment type="similarity">
    <text evidence="1">Belongs to the transglycosylase Slt family.</text>
</comment>
<dbReference type="InterPro" id="IPR012289">
    <property type="entry name" value="Lytic_TGlycosylase_superhlx_L"/>
</dbReference>
<feature type="domain" description="Transglycosylase SLT" evidence="3">
    <location>
        <begin position="477"/>
        <end position="574"/>
    </location>
</feature>
<dbReference type="Gene3D" id="1.10.1240.20">
    <property type="entry name" value="Lytic transglycosylase, superhelical linker domain"/>
    <property type="match status" value="1"/>
</dbReference>
<comment type="caution">
    <text evidence="5">The sequence shown here is derived from an EMBL/GenBank/DDBJ whole genome shotgun (WGS) entry which is preliminary data.</text>
</comment>
<dbReference type="CDD" id="cd13401">
    <property type="entry name" value="Slt70-like"/>
    <property type="match status" value="1"/>
</dbReference>
<dbReference type="InterPro" id="IPR037061">
    <property type="entry name" value="Lytic_TGlycoase_superhlx_L_sf"/>
</dbReference>
<dbReference type="InterPro" id="IPR023346">
    <property type="entry name" value="Lysozyme-like_dom_sf"/>
</dbReference>
<dbReference type="SUPFAM" id="SSF53955">
    <property type="entry name" value="Lysozyme-like"/>
    <property type="match status" value="1"/>
</dbReference>
<keyword evidence="2" id="KW-0732">Signal</keyword>
<keyword evidence="6" id="KW-1185">Reference proteome</keyword>
<dbReference type="InterPro" id="IPR008939">
    <property type="entry name" value="Lytic_TGlycosylase_superhlx_U"/>
</dbReference>
<reference evidence="5 6" key="1">
    <citation type="journal article" date="2019" name="Int. J. Syst. Evol. Microbiol.">
        <title>The Global Catalogue of Microorganisms (GCM) 10K type strain sequencing project: providing services to taxonomists for standard genome sequencing and annotation.</title>
        <authorList>
            <consortium name="The Broad Institute Genomics Platform"/>
            <consortium name="The Broad Institute Genome Sequencing Center for Infectious Disease"/>
            <person name="Wu L."/>
            <person name="Ma J."/>
        </authorList>
    </citation>
    <scope>NUCLEOTIDE SEQUENCE [LARGE SCALE GENOMIC DNA]</scope>
    <source>
        <strain evidence="5 6">JCM 14330</strain>
    </source>
</reference>
<organism evidence="5 6">
    <name type="scientific">Pigmentiphaga daeguensis</name>
    <dbReference type="NCBI Taxonomy" id="414049"/>
    <lineage>
        <taxon>Bacteria</taxon>
        <taxon>Pseudomonadati</taxon>
        <taxon>Pseudomonadota</taxon>
        <taxon>Betaproteobacteria</taxon>
        <taxon>Burkholderiales</taxon>
        <taxon>Alcaligenaceae</taxon>
        <taxon>Pigmentiphaga</taxon>
    </lineage>
</organism>
<gene>
    <name evidence="5" type="ORF">GCM10009097_19650</name>
</gene>
<dbReference type="SUPFAM" id="SSF48435">
    <property type="entry name" value="Bacterial muramidases"/>
    <property type="match status" value="1"/>
</dbReference>
<dbReference type="Pfam" id="PF14718">
    <property type="entry name" value="SLT_L"/>
    <property type="match status" value="1"/>
</dbReference>